<keyword evidence="6" id="KW-0732">Signal</keyword>
<dbReference type="SUPFAM" id="SSF56954">
    <property type="entry name" value="Outer membrane efflux proteins (OEP)"/>
    <property type="match status" value="1"/>
</dbReference>
<dbReference type="EMBL" id="JACHHQ010000015">
    <property type="protein sequence ID" value="MBB5202447.1"/>
    <property type="molecule type" value="Genomic_DNA"/>
</dbReference>
<dbReference type="Proteomes" id="UP000571084">
    <property type="component" value="Unassembled WGS sequence"/>
</dbReference>
<dbReference type="RefSeq" id="WP_245182500.1">
    <property type="nucleotide sequence ID" value="NZ_JAAOZT010000018.1"/>
</dbReference>
<dbReference type="Gene3D" id="1.20.1600.10">
    <property type="entry name" value="Outer membrane efflux proteins (OEP)"/>
    <property type="match status" value="1"/>
</dbReference>
<name>A0A840RV08_9BURK</name>
<dbReference type="GO" id="GO:0009279">
    <property type="term" value="C:cell outer membrane"/>
    <property type="evidence" value="ECO:0007669"/>
    <property type="project" value="UniProtKB-SubCell"/>
</dbReference>
<keyword evidence="3" id="KW-0812">Transmembrane</keyword>
<dbReference type="InterPro" id="IPR051906">
    <property type="entry name" value="TolC-like"/>
</dbReference>
<feature type="chain" id="PRO_5032765802" evidence="6">
    <location>
        <begin position="36"/>
        <end position="441"/>
    </location>
</feature>
<proteinExistence type="predicted"/>
<keyword evidence="8" id="KW-1185">Reference proteome</keyword>
<evidence type="ECO:0000256" key="3">
    <source>
        <dbReference type="ARBA" id="ARBA00022692"/>
    </source>
</evidence>
<dbReference type="AlphaFoldDB" id="A0A840RV08"/>
<dbReference type="GO" id="GO:0015288">
    <property type="term" value="F:porin activity"/>
    <property type="evidence" value="ECO:0007669"/>
    <property type="project" value="TreeGrafter"/>
</dbReference>
<evidence type="ECO:0000256" key="4">
    <source>
        <dbReference type="ARBA" id="ARBA00023136"/>
    </source>
</evidence>
<reference evidence="7 8" key="1">
    <citation type="submission" date="2020-08" db="EMBL/GenBank/DDBJ databases">
        <title>Genomic Encyclopedia of Type Strains, Phase IV (KMG-IV): sequencing the most valuable type-strain genomes for metagenomic binning, comparative biology and taxonomic classification.</title>
        <authorList>
            <person name="Goeker M."/>
        </authorList>
    </citation>
    <scope>NUCLEOTIDE SEQUENCE [LARGE SCALE GENOMIC DNA]</scope>
    <source>
        <strain evidence="7 8">DSM 23240</strain>
    </source>
</reference>
<protein>
    <submittedName>
        <fullName evidence="7">Outer membrane protein TolC</fullName>
    </submittedName>
</protein>
<accession>A0A840RV08</accession>
<evidence type="ECO:0000313" key="7">
    <source>
        <dbReference type="EMBL" id="MBB5202447.1"/>
    </source>
</evidence>
<organism evidence="7 8">
    <name type="scientific">Glaciimonas immobilis</name>
    <dbReference type="NCBI Taxonomy" id="728004"/>
    <lineage>
        <taxon>Bacteria</taxon>
        <taxon>Pseudomonadati</taxon>
        <taxon>Pseudomonadota</taxon>
        <taxon>Betaproteobacteria</taxon>
        <taxon>Burkholderiales</taxon>
        <taxon>Oxalobacteraceae</taxon>
        <taxon>Glaciimonas</taxon>
    </lineage>
</organism>
<keyword evidence="2" id="KW-1134">Transmembrane beta strand</keyword>
<evidence type="ECO:0000256" key="6">
    <source>
        <dbReference type="SAM" id="SignalP"/>
    </source>
</evidence>
<keyword evidence="5" id="KW-0998">Cell outer membrane</keyword>
<evidence type="ECO:0000256" key="5">
    <source>
        <dbReference type="ARBA" id="ARBA00023237"/>
    </source>
</evidence>
<sequence length="441" mass="48875">MSSPPLSLRKVVRLFSKISFSALAGSLMLVASAYAAEVPLTLAEAQRRAVERSRQLTAQDFSVSAARDMAVAAHQLPDPILKFGIDNLPVTGRDRGSLNNDFMTMRRVGVMQEITRSDKRQLRSDSFELEAQKTLAEKAVTTAAIERDTALAWLDRFYAEAMAAVVAEQGEQARLEIQAAEGAYRAGRGSQADVLAARSALATFDDRASEAQRRVRTANIALTRWIGDISGVSLASKPKTDAIRMDPARLDSQLNHHPQIAVLSTQVDLAETQARLAKANEKADWTVEVAFQQRGAAYSNMISVGVSIPLQWNRKNRQDRELSAKLALVDQAKDAREDMLRADIAEARNMIEEWQNDRERSARYERELIPLANQRTGAAITAYRGGKASLVEVLAARRNDIDVRIQALQLATDTDRLWAQLNFLFPIDAVMTSKEIKKDTQ</sequence>
<evidence type="ECO:0000256" key="1">
    <source>
        <dbReference type="ARBA" id="ARBA00004442"/>
    </source>
</evidence>
<evidence type="ECO:0000256" key="2">
    <source>
        <dbReference type="ARBA" id="ARBA00022452"/>
    </source>
</evidence>
<dbReference type="GO" id="GO:0015562">
    <property type="term" value="F:efflux transmembrane transporter activity"/>
    <property type="evidence" value="ECO:0007669"/>
    <property type="project" value="InterPro"/>
</dbReference>
<comment type="subcellular location">
    <subcellularLocation>
        <location evidence="1">Cell outer membrane</location>
    </subcellularLocation>
</comment>
<comment type="caution">
    <text evidence="7">The sequence shown here is derived from an EMBL/GenBank/DDBJ whole genome shotgun (WGS) entry which is preliminary data.</text>
</comment>
<dbReference type="GO" id="GO:1990281">
    <property type="term" value="C:efflux pump complex"/>
    <property type="evidence" value="ECO:0007669"/>
    <property type="project" value="TreeGrafter"/>
</dbReference>
<dbReference type="PANTHER" id="PTHR30026:SF20">
    <property type="entry name" value="OUTER MEMBRANE PROTEIN TOLC"/>
    <property type="match status" value="1"/>
</dbReference>
<feature type="signal peptide" evidence="6">
    <location>
        <begin position="1"/>
        <end position="35"/>
    </location>
</feature>
<gene>
    <name evidence="7" type="ORF">HNR39_004311</name>
</gene>
<keyword evidence="4" id="KW-0472">Membrane</keyword>
<evidence type="ECO:0000313" key="8">
    <source>
        <dbReference type="Proteomes" id="UP000571084"/>
    </source>
</evidence>
<dbReference type="PANTHER" id="PTHR30026">
    <property type="entry name" value="OUTER MEMBRANE PROTEIN TOLC"/>
    <property type="match status" value="1"/>
</dbReference>